<dbReference type="EMBL" id="CM045866">
    <property type="protein sequence ID" value="KAI7961336.1"/>
    <property type="molecule type" value="Genomic_DNA"/>
</dbReference>
<comment type="caution">
    <text evidence="1">The sequence shown here is derived from an EMBL/GenBank/DDBJ whole genome shotgun (WGS) entry which is preliminary data.</text>
</comment>
<organism evidence="1 2">
    <name type="scientific">Puccinia striiformis f. sp. tritici</name>
    <dbReference type="NCBI Taxonomy" id="168172"/>
    <lineage>
        <taxon>Eukaryota</taxon>
        <taxon>Fungi</taxon>
        <taxon>Dikarya</taxon>
        <taxon>Basidiomycota</taxon>
        <taxon>Pucciniomycotina</taxon>
        <taxon>Pucciniomycetes</taxon>
        <taxon>Pucciniales</taxon>
        <taxon>Pucciniaceae</taxon>
        <taxon>Puccinia</taxon>
    </lineage>
</organism>
<reference evidence="2" key="1">
    <citation type="journal article" date="2018" name="BMC Genomics">
        <title>Genomic insights into host adaptation between the wheat stripe rust pathogen (Puccinia striiformis f. sp. tritici) and the barley stripe rust pathogen (Puccinia striiformis f. sp. hordei).</title>
        <authorList>
            <person name="Xia C."/>
            <person name="Wang M."/>
            <person name="Yin C."/>
            <person name="Cornejo O.E."/>
            <person name="Hulbert S.H."/>
            <person name="Chen X."/>
        </authorList>
    </citation>
    <scope>NUCLEOTIDE SEQUENCE [LARGE SCALE GENOMIC DNA]</scope>
    <source>
        <strain evidence="2">93-210</strain>
    </source>
</reference>
<reference evidence="2" key="2">
    <citation type="journal article" date="2018" name="Mol. Plant Microbe Interact.">
        <title>Genome sequence resources for the wheat stripe rust pathogen (Puccinia striiformis f. sp. tritici) and the barley stripe rust pathogen (Puccinia striiformis f. sp. hordei).</title>
        <authorList>
            <person name="Xia C."/>
            <person name="Wang M."/>
            <person name="Yin C."/>
            <person name="Cornejo O.E."/>
            <person name="Hulbert S.H."/>
            <person name="Chen X."/>
        </authorList>
    </citation>
    <scope>NUCLEOTIDE SEQUENCE [LARGE SCALE GENOMIC DNA]</scope>
    <source>
        <strain evidence="2">93-210</strain>
    </source>
</reference>
<evidence type="ECO:0000313" key="1">
    <source>
        <dbReference type="EMBL" id="KAI7961336.1"/>
    </source>
</evidence>
<dbReference type="Proteomes" id="UP001060170">
    <property type="component" value="Chromosome 2"/>
</dbReference>
<name>A0ACC0EVQ2_9BASI</name>
<reference evidence="1 2" key="3">
    <citation type="journal article" date="2022" name="Microbiol. Spectr.">
        <title>Folding features and dynamics of 3D genome architecture in plant fungal pathogens.</title>
        <authorList>
            <person name="Xia C."/>
        </authorList>
    </citation>
    <scope>NUCLEOTIDE SEQUENCE [LARGE SCALE GENOMIC DNA]</scope>
    <source>
        <strain evidence="1 2">93-210</strain>
    </source>
</reference>
<accession>A0ACC0EVQ2</accession>
<evidence type="ECO:0000313" key="2">
    <source>
        <dbReference type="Proteomes" id="UP001060170"/>
    </source>
</evidence>
<keyword evidence="2" id="KW-1185">Reference proteome</keyword>
<protein>
    <submittedName>
        <fullName evidence="1">Uncharacterized protein</fullName>
    </submittedName>
</protein>
<sequence>MRKVPGVESSHSSPGLSVDNVISPSAHKYIMLTTNTSDDVLLSITKKYYFKLPQAHHNHRQTNGLEDALSEAALIAEEIHELLETETAKTSCMTIQSLLNPHYSLGKSLGCFASTTAGTII</sequence>
<gene>
    <name evidence="1" type="ORF">MJO28_001825</name>
</gene>
<proteinExistence type="predicted"/>